<protein>
    <submittedName>
        <fullName evidence="1">Uncharacterized protein</fullName>
    </submittedName>
</protein>
<evidence type="ECO:0000313" key="2">
    <source>
        <dbReference type="Proteomes" id="UP000828768"/>
    </source>
</evidence>
<dbReference type="Proteomes" id="UP000828768">
    <property type="component" value="Segment"/>
</dbReference>
<keyword evidence="2" id="KW-1185">Reference proteome</keyword>
<organism evidence="1 2">
    <name type="scientific">Synechococcus T7-like virus S-TIP28</name>
    <dbReference type="NCBI Taxonomy" id="1332140"/>
    <lineage>
        <taxon>Viruses</taxon>
        <taxon>Duplodnaviria</taxon>
        <taxon>Heunggongvirae</taxon>
        <taxon>Uroviricota</taxon>
        <taxon>Caudoviricetes</taxon>
        <taxon>Autographivirales</taxon>
        <taxon>Autographivirales incertae sedis</taxon>
        <taxon>Tiranvirus</taxon>
        <taxon>Tiranvirus STIP28</taxon>
    </lineage>
</organism>
<reference evidence="1" key="1">
    <citation type="submission" date="2021-08" db="EMBL/GenBank/DDBJ databases">
        <authorList>
            <person name="Shitrit D."/>
            <person name="Kirzner S."/>
            <person name="Dekel-Bird N.P."/>
            <person name="Avrani S."/>
            <person name="Sabehi G."/>
            <person name="Perkarsky I."/>
            <person name="Peleg M."/>
            <person name="Tahan R."/>
            <person name="Kondratyeva K."/>
            <person name="Lindell D."/>
        </authorList>
    </citation>
    <scope>NUCLEOTIDE SEQUENCE</scope>
</reference>
<name>A0AAE8XFQ9_9CAUD</name>
<gene>
    <name evidence="1" type="ORF">STIP28_61</name>
</gene>
<dbReference type="EMBL" id="MZ803112">
    <property type="protein sequence ID" value="UAW01103.1"/>
    <property type="molecule type" value="Genomic_DNA"/>
</dbReference>
<evidence type="ECO:0000313" key="1">
    <source>
        <dbReference type="EMBL" id="UAW01103.1"/>
    </source>
</evidence>
<proteinExistence type="predicted"/>
<accession>A0AAE8XFQ9</accession>
<sequence>MTAETFTARSLKGADTLVPFGYAKGETVLTPNASYTVEELINLIAAAQVRTQNGGVTVVDGTN</sequence>